<keyword evidence="7 9" id="KW-0067">ATP-binding</keyword>
<sequence>MTAHTVHPGCKVNLFLEIRCRRPDGYHELATLFWPLAHPTDTLTVTPGAPGSGLRFSCSDPALAGPENLVARAYAAFVQAAEQSMDVAAHLEKRIPVGAGLGGGSADAAAMLLVLNQLAGANALPASRLASLAAALGADVPFFLQGGRPCLAEGIGERLTPVDIDLSEFMLVLCSPAIPVSTAWAYATWDSEHGKMPGGGNPALTSPFGTRKDVIFTDAVVLFNSFEPVVLPREPRLTLLKDLAYRAGAAGVLLSGSGSSVFALFRNSELAGSFARQAEALAWIGPGRVFSSHM</sequence>
<dbReference type="GO" id="GO:0005524">
    <property type="term" value="F:ATP binding"/>
    <property type="evidence" value="ECO:0007669"/>
    <property type="project" value="UniProtKB-UniRule"/>
</dbReference>
<keyword evidence="5 9" id="KW-0547">Nucleotide-binding</keyword>
<comment type="function">
    <text evidence="9">Catalyzes the phosphorylation of the position 2 hydroxy group of 4-diphosphocytidyl-2C-methyl-D-erythritol.</text>
</comment>
<reference evidence="13" key="2">
    <citation type="submission" date="2013-07" db="EMBL/GenBank/DDBJ databases">
        <authorList>
            <person name="Morais-Silva F.O."/>
            <person name="Rezende A.M."/>
            <person name="Pimentel C."/>
            <person name="Resende D.M."/>
            <person name="Santos C.I."/>
            <person name="Clemente C."/>
            <person name="de Oliveira L.M."/>
            <person name="da Silva S.M."/>
            <person name="Costa D.A."/>
            <person name="Varela-Raposo A."/>
            <person name="Horacio E.C.A."/>
            <person name="Matos M."/>
            <person name="Flores O."/>
            <person name="Ruiz J.C."/>
            <person name="Rodrigues-Pousada C."/>
        </authorList>
    </citation>
    <scope>NUCLEOTIDE SEQUENCE [LARGE SCALE GENOMIC DNA]</scope>
    <source>
        <strain evidence="13">ATCC 19364 / DSM 1382 / NCIMB 9332 / VKM B-1759</strain>
    </source>
</reference>
<dbReference type="HAMAP" id="MF_00061">
    <property type="entry name" value="IspE"/>
    <property type="match status" value="1"/>
</dbReference>
<dbReference type="KEGG" id="dgg:DGI_3392"/>
<dbReference type="GO" id="GO:0016114">
    <property type="term" value="P:terpenoid biosynthetic process"/>
    <property type="evidence" value="ECO:0007669"/>
    <property type="project" value="UniProtKB-UniRule"/>
</dbReference>
<feature type="binding site" evidence="9">
    <location>
        <begin position="96"/>
        <end position="106"/>
    </location>
    <ligand>
        <name>ATP</name>
        <dbReference type="ChEBI" id="CHEBI:30616"/>
    </ligand>
</feature>
<dbReference type="EMBL" id="CP006585">
    <property type="protein sequence ID" value="AGW15075.1"/>
    <property type="molecule type" value="Genomic_DNA"/>
</dbReference>
<organism evidence="12 13">
    <name type="scientific">Megalodesulfovibrio gigas (strain ATCC 19364 / DSM 1382 / NCIMB 9332 / VKM B-1759)</name>
    <name type="common">Desulfovibrio gigas</name>
    <dbReference type="NCBI Taxonomy" id="1121448"/>
    <lineage>
        <taxon>Bacteria</taxon>
        <taxon>Pseudomonadati</taxon>
        <taxon>Thermodesulfobacteriota</taxon>
        <taxon>Desulfovibrionia</taxon>
        <taxon>Desulfovibrionales</taxon>
        <taxon>Desulfovibrionaceae</taxon>
        <taxon>Megalodesulfovibrio</taxon>
    </lineage>
</organism>
<dbReference type="Pfam" id="PF00288">
    <property type="entry name" value="GHMP_kinases_N"/>
    <property type="match status" value="1"/>
</dbReference>
<dbReference type="HOGENOM" id="CLU_053057_1_1_7"/>
<dbReference type="InterPro" id="IPR013750">
    <property type="entry name" value="GHMP_kinase_C_dom"/>
</dbReference>
<feature type="domain" description="GHMP kinase N-terminal" evidence="10">
    <location>
        <begin position="68"/>
        <end position="147"/>
    </location>
</feature>
<dbReference type="Gene3D" id="3.30.70.890">
    <property type="entry name" value="GHMP kinase, C-terminal domain"/>
    <property type="match status" value="1"/>
</dbReference>
<dbReference type="InterPro" id="IPR036554">
    <property type="entry name" value="GHMP_kinase_C_sf"/>
</dbReference>
<dbReference type="PANTHER" id="PTHR43527:SF2">
    <property type="entry name" value="4-DIPHOSPHOCYTIDYL-2-C-METHYL-D-ERYTHRITOL KINASE, CHLOROPLASTIC"/>
    <property type="match status" value="1"/>
</dbReference>
<proteinExistence type="inferred from homology"/>
<keyword evidence="4 9" id="KW-0808">Transferase</keyword>
<feature type="domain" description="GHMP kinase C-terminal" evidence="11">
    <location>
        <begin position="226"/>
        <end position="278"/>
    </location>
</feature>
<dbReference type="InterPro" id="IPR020568">
    <property type="entry name" value="Ribosomal_Su5_D2-typ_SF"/>
</dbReference>
<comment type="catalytic activity">
    <reaction evidence="9">
        <text>4-CDP-2-C-methyl-D-erythritol + ATP = 4-CDP-2-C-methyl-D-erythritol 2-phosphate + ADP + H(+)</text>
        <dbReference type="Rhea" id="RHEA:18437"/>
        <dbReference type="ChEBI" id="CHEBI:15378"/>
        <dbReference type="ChEBI" id="CHEBI:30616"/>
        <dbReference type="ChEBI" id="CHEBI:57823"/>
        <dbReference type="ChEBI" id="CHEBI:57919"/>
        <dbReference type="ChEBI" id="CHEBI:456216"/>
        <dbReference type="EC" id="2.7.1.148"/>
    </reaction>
</comment>
<evidence type="ECO:0000256" key="3">
    <source>
        <dbReference type="ARBA" id="ARBA00017473"/>
    </source>
</evidence>
<dbReference type="EC" id="2.7.1.148" evidence="2 9"/>
<name>T2GET0_MEGG1</name>
<dbReference type="SUPFAM" id="SSF55060">
    <property type="entry name" value="GHMP Kinase, C-terminal domain"/>
    <property type="match status" value="1"/>
</dbReference>
<dbReference type="GO" id="GO:0019288">
    <property type="term" value="P:isopentenyl diphosphate biosynthetic process, methylerythritol 4-phosphate pathway"/>
    <property type="evidence" value="ECO:0007669"/>
    <property type="project" value="UniProtKB-UniRule"/>
</dbReference>
<reference evidence="12 13" key="1">
    <citation type="journal article" date="2013" name="J. Bacteriol.">
        <title>Roles of HynAB and Ech, the only two hydrogenases found in the model sulfate reducer Desulfovibrio gigas.</title>
        <authorList>
            <person name="Morais-Silva F.O."/>
            <person name="Santos C.I."/>
            <person name="Rodrigues R."/>
            <person name="Pereira I.A."/>
            <person name="Rodrigues-Pousada C."/>
        </authorList>
    </citation>
    <scope>NUCLEOTIDE SEQUENCE [LARGE SCALE GENOMIC DNA]</scope>
    <source>
        <strain evidence="13">ATCC 19364 / DSM 1382 / NCIMB 9332 / VKM B-1759</strain>
    </source>
</reference>
<dbReference type="InterPro" id="IPR006204">
    <property type="entry name" value="GHMP_kinase_N_dom"/>
</dbReference>
<dbReference type="Pfam" id="PF08544">
    <property type="entry name" value="GHMP_kinases_C"/>
    <property type="match status" value="1"/>
</dbReference>
<evidence type="ECO:0000256" key="1">
    <source>
        <dbReference type="ARBA" id="ARBA00009684"/>
    </source>
</evidence>
<protein>
    <recommendedName>
        <fullName evidence="3 9">4-diphosphocytidyl-2-C-methyl-D-erythritol kinase</fullName>
        <shortName evidence="9">CMK</shortName>
        <ecNumber evidence="2 9">2.7.1.148</ecNumber>
    </recommendedName>
    <alternativeName>
        <fullName evidence="8 9">4-(cytidine-5'-diphospho)-2-C-methyl-D-erythritol kinase</fullName>
    </alternativeName>
</protein>
<comment type="similarity">
    <text evidence="1 9">Belongs to the GHMP kinase family. IspE subfamily.</text>
</comment>
<dbReference type="eggNOG" id="COG1947">
    <property type="taxonomic scope" value="Bacteria"/>
</dbReference>
<evidence type="ECO:0000256" key="7">
    <source>
        <dbReference type="ARBA" id="ARBA00022840"/>
    </source>
</evidence>
<dbReference type="SUPFAM" id="SSF54211">
    <property type="entry name" value="Ribosomal protein S5 domain 2-like"/>
    <property type="match status" value="1"/>
</dbReference>
<accession>T2GET0</accession>
<dbReference type="Proteomes" id="UP000016587">
    <property type="component" value="Chromosome"/>
</dbReference>
<evidence type="ECO:0000256" key="5">
    <source>
        <dbReference type="ARBA" id="ARBA00022741"/>
    </source>
</evidence>
<dbReference type="PATRIC" id="fig|1121448.10.peg.3344"/>
<dbReference type="STRING" id="1121448.DGI_3392"/>
<dbReference type="UniPathway" id="UPA00056">
    <property type="reaction ID" value="UER00094"/>
</dbReference>
<dbReference type="NCBIfam" id="TIGR00154">
    <property type="entry name" value="ispE"/>
    <property type="match status" value="1"/>
</dbReference>
<evidence type="ECO:0000256" key="4">
    <source>
        <dbReference type="ARBA" id="ARBA00022679"/>
    </source>
</evidence>
<dbReference type="InterPro" id="IPR004424">
    <property type="entry name" value="IspE"/>
</dbReference>
<evidence type="ECO:0000256" key="6">
    <source>
        <dbReference type="ARBA" id="ARBA00022777"/>
    </source>
</evidence>
<feature type="active site" evidence="9">
    <location>
        <position position="139"/>
    </location>
</feature>
<keyword evidence="6 9" id="KW-0418">Kinase</keyword>
<dbReference type="PANTHER" id="PTHR43527">
    <property type="entry name" value="4-DIPHOSPHOCYTIDYL-2-C-METHYL-D-ERYTHRITOL KINASE, CHLOROPLASTIC"/>
    <property type="match status" value="1"/>
</dbReference>
<evidence type="ECO:0000259" key="11">
    <source>
        <dbReference type="Pfam" id="PF08544"/>
    </source>
</evidence>
<keyword evidence="13" id="KW-1185">Reference proteome</keyword>
<feature type="active site" evidence="9">
    <location>
        <position position="11"/>
    </location>
</feature>
<dbReference type="AlphaFoldDB" id="T2GET0"/>
<dbReference type="InterPro" id="IPR014721">
    <property type="entry name" value="Ribsml_uS5_D2-typ_fold_subgr"/>
</dbReference>
<evidence type="ECO:0000313" key="13">
    <source>
        <dbReference type="Proteomes" id="UP000016587"/>
    </source>
</evidence>
<dbReference type="Gene3D" id="3.30.230.10">
    <property type="match status" value="1"/>
</dbReference>
<evidence type="ECO:0000259" key="10">
    <source>
        <dbReference type="Pfam" id="PF00288"/>
    </source>
</evidence>
<dbReference type="GO" id="GO:0050515">
    <property type="term" value="F:4-(cytidine 5'-diphospho)-2-C-methyl-D-erythritol kinase activity"/>
    <property type="evidence" value="ECO:0007669"/>
    <property type="project" value="UniProtKB-UniRule"/>
</dbReference>
<gene>
    <name evidence="9" type="primary">ispE</name>
    <name evidence="12" type="ORF">DGI_3392</name>
</gene>
<evidence type="ECO:0000256" key="9">
    <source>
        <dbReference type="HAMAP-Rule" id="MF_00061"/>
    </source>
</evidence>
<keyword evidence="9" id="KW-0414">Isoprene biosynthesis</keyword>
<evidence type="ECO:0000313" key="12">
    <source>
        <dbReference type="EMBL" id="AGW15075.1"/>
    </source>
</evidence>
<dbReference type="PIRSF" id="PIRSF010376">
    <property type="entry name" value="IspE"/>
    <property type="match status" value="1"/>
</dbReference>
<evidence type="ECO:0000256" key="2">
    <source>
        <dbReference type="ARBA" id="ARBA00012052"/>
    </source>
</evidence>
<evidence type="ECO:0000256" key="8">
    <source>
        <dbReference type="ARBA" id="ARBA00032554"/>
    </source>
</evidence>
<comment type="pathway">
    <text evidence="9">Isoprenoid biosynthesis; isopentenyl diphosphate biosynthesis via DXP pathway; isopentenyl diphosphate from 1-deoxy-D-xylulose 5-phosphate: step 3/6.</text>
</comment>